<feature type="transmembrane region" description="Helical" evidence="6">
    <location>
        <begin position="409"/>
        <end position="434"/>
    </location>
</feature>
<evidence type="ECO:0000313" key="7">
    <source>
        <dbReference type="EMBL" id="KAK3246752.1"/>
    </source>
</evidence>
<keyword evidence="3 6" id="KW-1133">Transmembrane helix</keyword>
<reference evidence="7 8" key="1">
    <citation type="journal article" date="2015" name="Genome Biol. Evol.">
        <title>Comparative Genomics of a Bacterivorous Green Alga Reveals Evolutionary Causalities and Consequences of Phago-Mixotrophic Mode of Nutrition.</title>
        <authorList>
            <person name="Burns J.A."/>
            <person name="Paasch A."/>
            <person name="Narechania A."/>
            <person name="Kim E."/>
        </authorList>
    </citation>
    <scope>NUCLEOTIDE SEQUENCE [LARGE SCALE GENOMIC DNA]</scope>
    <source>
        <strain evidence="7 8">PLY_AMNH</strain>
    </source>
</reference>
<evidence type="ECO:0000313" key="8">
    <source>
        <dbReference type="Proteomes" id="UP001190700"/>
    </source>
</evidence>
<protein>
    <recommendedName>
        <fullName evidence="9">SSD domain-containing protein</fullName>
    </recommendedName>
</protein>
<organism evidence="7 8">
    <name type="scientific">Cymbomonas tetramitiformis</name>
    <dbReference type="NCBI Taxonomy" id="36881"/>
    <lineage>
        <taxon>Eukaryota</taxon>
        <taxon>Viridiplantae</taxon>
        <taxon>Chlorophyta</taxon>
        <taxon>Pyramimonadophyceae</taxon>
        <taxon>Pyramimonadales</taxon>
        <taxon>Pyramimonadaceae</taxon>
        <taxon>Cymbomonas</taxon>
    </lineage>
</organism>
<evidence type="ECO:0008006" key="9">
    <source>
        <dbReference type="Google" id="ProtNLM"/>
    </source>
</evidence>
<dbReference type="InterPro" id="IPR052081">
    <property type="entry name" value="Dispatched_Hh_regulator"/>
</dbReference>
<sequence>LVGRTQARGPAASLARHGPEASLAEHVGLQPCWRARGPAQPRCEHVGLQPCWPGMGLQLLVDGHVGLPLVGGHVGAALLAGMRACSAAFVGGHVGTPATVGGHLVQLGRWPLVFLFVACIGVGSYLTTQLTTPEDTNVQMFPAGHNVADYASTQRDFLSDSGTTIWVSIWWGLEAKDTGDYNDPSSITRLWLDESFVITAEQNQLFVLQVCQDLQNQSFVDNTEDRDCVLERMNVWLGEDYLPQDEVDQICGGARALPVPEAQFMDCLRFYIASTGDDHSTFWARDDDYTILLALRIEYLAKQRWGTSLEAIQEAYNEWEDWLENRNRDAPEGVGKSFQIALYWHYMETWITMELAGWSAGLITIIITVIVAALTLQNVPIATYGILAVVAVLVSVGGILYQIGWDLGFLELICISILIGVSTDFVLHYCYAYIRTPLDESRAMRSKVALHEMASPIISAASTTFAASMMLFFCQLLFFSKFGTIMMLAMGMSLAMAFIFLVSVCIVAGPEGNFGQIHTKWILHRVGGGETRAPSPQLIADDRCYGRYVDET</sequence>
<feature type="transmembrane region" description="Helical" evidence="6">
    <location>
        <begin position="485"/>
        <end position="508"/>
    </location>
</feature>
<gene>
    <name evidence="7" type="ORF">CYMTET_43724</name>
</gene>
<feature type="transmembrane region" description="Helical" evidence="6">
    <location>
        <begin position="381"/>
        <end position="403"/>
    </location>
</feature>
<dbReference type="Gene3D" id="1.20.1640.10">
    <property type="entry name" value="Multidrug efflux transporter AcrB transmembrane domain"/>
    <property type="match status" value="1"/>
</dbReference>
<comment type="caution">
    <text evidence="7">The sequence shown here is derived from an EMBL/GenBank/DDBJ whole genome shotgun (WGS) entry which is preliminary data.</text>
</comment>
<feature type="non-terminal residue" evidence="7">
    <location>
        <position position="1"/>
    </location>
</feature>
<dbReference type="GO" id="GO:0016020">
    <property type="term" value="C:membrane"/>
    <property type="evidence" value="ECO:0007669"/>
    <property type="project" value="UniProtKB-SubCell"/>
</dbReference>
<dbReference type="SUPFAM" id="SSF82866">
    <property type="entry name" value="Multidrug efflux transporter AcrB transmembrane domain"/>
    <property type="match status" value="1"/>
</dbReference>
<dbReference type="EMBL" id="LGRX02029508">
    <property type="protein sequence ID" value="KAK3246752.1"/>
    <property type="molecule type" value="Genomic_DNA"/>
</dbReference>
<proteinExistence type="predicted"/>
<dbReference type="PANTHER" id="PTHR45951:SF3">
    <property type="entry name" value="PROTEIN DISPATCHED"/>
    <property type="match status" value="1"/>
</dbReference>
<evidence type="ECO:0000256" key="1">
    <source>
        <dbReference type="ARBA" id="ARBA00004141"/>
    </source>
</evidence>
<evidence type="ECO:0000256" key="6">
    <source>
        <dbReference type="SAM" id="Phobius"/>
    </source>
</evidence>
<keyword evidence="2 6" id="KW-0812">Transmembrane</keyword>
<dbReference type="PANTHER" id="PTHR45951">
    <property type="entry name" value="PROTEIN DISPATCHED-RELATED"/>
    <property type="match status" value="1"/>
</dbReference>
<feature type="transmembrane region" description="Helical" evidence="6">
    <location>
        <begin position="455"/>
        <end position="479"/>
    </location>
</feature>
<evidence type="ECO:0000256" key="4">
    <source>
        <dbReference type="ARBA" id="ARBA00023136"/>
    </source>
</evidence>
<dbReference type="GO" id="GO:0022857">
    <property type="term" value="F:transmembrane transporter activity"/>
    <property type="evidence" value="ECO:0007669"/>
    <property type="project" value="TreeGrafter"/>
</dbReference>
<dbReference type="GO" id="GO:0007224">
    <property type="term" value="P:smoothened signaling pathway"/>
    <property type="evidence" value="ECO:0007669"/>
    <property type="project" value="TreeGrafter"/>
</dbReference>
<keyword evidence="4 6" id="KW-0472">Membrane</keyword>
<keyword evidence="8" id="KW-1185">Reference proteome</keyword>
<evidence type="ECO:0000256" key="5">
    <source>
        <dbReference type="ARBA" id="ARBA00023180"/>
    </source>
</evidence>
<evidence type="ECO:0000256" key="3">
    <source>
        <dbReference type="ARBA" id="ARBA00022989"/>
    </source>
</evidence>
<evidence type="ECO:0000256" key="2">
    <source>
        <dbReference type="ARBA" id="ARBA00022692"/>
    </source>
</evidence>
<keyword evidence="5" id="KW-0325">Glycoprotein</keyword>
<name>A0AAE0C1L3_9CHLO</name>
<dbReference type="AlphaFoldDB" id="A0AAE0C1L3"/>
<dbReference type="Proteomes" id="UP001190700">
    <property type="component" value="Unassembled WGS sequence"/>
</dbReference>
<comment type="subcellular location">
    <subcellularLocation>
        <location evidence="1">Membrane</location>
        <topology evidence="1">Multi-pass membrane protein</topology>
    </subcellularLocation>
</comment>
<feature type="transmembrane region" description="Helical" evidence="6">
    <location>
        <begin position="355"/>
        <end position="374"/>
    </location>
</feature>
<accession>A0AAE0C1L3</accession>